<keyword evidence="9" id="KW-1185">Reference proteome</keyword>
<feature type="domain" description="Sushi" evidence="7">
    <location>
        <begin position="74"/>
        <end position="131"/>
    </location>
</feature>
<organism evidence="8 9">
    <name type="scientific">Mesocestoides corti</name>
    <name type="common">Flatworm</name>
    <dbReference type="NCBI Taxonomy" id="53468"/>
    <lineage>
        <taxon>Eukaryota</taxon>
        <taxon>Metazoa</taxon>
        <taxon>Spiralia</taxon>
        <taxon>Lophotrochozoa</taxon>
        <taxon>Platyhelminthes</taxon>
        <taxon>Cestoda</taxon>
        <taxon>Eucestoda</taxon>
        <taxon>Cyclophyllidea</taxon>
        <taxon>Mesocestoididae</taxon>
        <taxon>Mesocestoides</taxon>
    </lineage>
</organism>
<evidence type="ECO:0000313" key="9">
    <source>
        <dbReference type="Proteomes" id="UP000267029"/>
    </source>
</evidence>
<keyword evidence="1 6" id="KW-0768">Sushi</keyword>
<dbReference type="Proteomes" id="UP000267029">
    <property type="component" value="Unassembled WGS sequence"/>
</dbReference>
<dbReference type="SMART" id="SM00032">
    <property type="entry name" value="CCP"/>
    <property type="match status" value="1"/>
</dbReference>
<dbReference type="AlphaFoldDB" id="A0A3P6HYR1"/>
<evidence type="ECO:0000259" key="7">
    <source>
        <dbReference type="PROSITE" id="PS50923"/>
    </source>
</evidence>
<keyword evidence="5" id="KW-0325">Glycoprotein</keyword>
<dbReference type="InterPro" id="IPR035976">
    <property type="entry name" value="Sushi/SCR/CCP_sf"/>
</dbReference>
<protein>
    <recommendedName>
        <fullName evidence="7">Sushi domain-containing protein</fullName>
    </recommendedName>
</protein>
<dbReference type="PROSITE" id="PS50923">
    <property type="entry name" value="SUSHI"/>
    <property type="match status" value="1"/>
</dbReference>
<evidence type="ECO:0000256" key="4">
    <source>
        <dbReference type="ARBA" id="ARBA00023157"/>
    </source>
</evidence>
<keyword evidence="2" id="KW-0732">Signal</keyword>
<dbReference type="CDD" id="cd00033">
    <property type="entry name" value="CCP"/>
    <property type="match status" value="1"/>
</dbReference>
<dbReference type="STRING" id="53468.A0A3P6HYR1"/>
<proteinExistence type="predicted"/>
<keyword evidence="3" id="KW-0677">Repeat</keyword>
<evidence type="ECO:0000313" key="8">
    <source>
        <dbReference type="EMBL" id="VDD78853.1"/>
    </source>
</evidence>
<dbReference type="OrthoDB" id="9991441at2759"/>
<dbReference type="PANTHER" id="PTHR46393:SF7">
    <property type="entry name" value="COMPLEMENT C2"/>
    <property type="match status" value="1"/>
</dbReference>
<evidence type="ECO:0000256" key="2">
    <source>
        <dbReference type="ARBA" id="ARBA00022729"/>
    </source>
</evidence>
<name>A0A3P6HYR1_MESCO</name>
<dbReference type="SUPFAM" id="SSF57535">
    <property type="entry name" value="Complement control module/SCR domain"/>
    <property type="match status" value="1"/>
</dbReference>
<evidence type="ECO:0000256" key="6">
    <source>
        <dbReference type="PROSITE-ProRule" id="PRU00302"/>
    </source>
</evidence>
<sequence>MQCSRLPLLADRSDFGSEIVCEAQGRGTSDFSACPKRTCRANVDCWVAYGKPQQCVCDPHFCGLVCLPGPNMESRCPTPIRPKNGHVFVRDTRVGATAEYSCFPNFTVMGPRKRHCLATLKWSGPEPVCTNQTDREFSPFLCETVDILQSRLLELGKMRSYIWSIVLSILFPLIIERIF</sequence>
<evidence type="ECO:0000256" key="1">
    <source>
        <dbReference type="ARBA" id="ARBA00022659"/>
    </source>
</evidence>
<keyword evidence="4 6" id="KW-1015">Disulfide bond</keyword>
<dbReference type="Pfam" id="PF00084">
    <property type="entry name" value="Sushi"/>
    <property type="match status" value="1"/>
</dbReference>
<dbReference type="PANTHER" id="PTHR46393">
    <property type="entry name" value="SUSHI DOMAIN-CONTAINING PROTEIN"/>
    <property type="match status" value="1"/>
</dbReference>
<accession>A0A3P6HYR1</accession>
<comment type="caution">
    <text evidence="6">Lacks conserved residue(s) required for the propagation of feature annotation.</text>
</comment>
<dbReference type="Gene3D" id="2.10.70.10">
    <property type="entry name" value="Complement Module, domain 1"/>
    <property type="match status" value="1"/>
</dbReference>
<feature type="disulfide bond" evidence="6">
    <location>
        <begin position="102"/>
        <end position="129"/>
    </location>
</feature>
<dbReference type="EMBL" id="UXSR01002489">
    <property type="protein sequence ID" value="VDD78853.1"/>
    <property type="molecule type" value="Genomic_DNA"/>
</dbReference>
<evidence type="ECO:0000256" key="5">
    <source>
        <dbReference type="ARBA" id="ARBA00023180"/>
    </source>
</evidence>
<gene>
    <name evidence="8" type="ORF">MCOS_LOCUS4856</name>
</gene>
<dbReference type="InterPro" id="IPR000436">
    <property type="entry name" value="Sushi_SCR_CCP_dom"/>
</dbReference>
<reference evidence="8 9" key="1">
    <citation type="submission" date="2018-10" db="EMBL/GenBank/DDBJ databases">
        <authorList>
            <consortium name="Pathogen Informatics"/>
        </authorList>
    </citation>
    <scope>NUCLEOTIDE SEQUENCE [LARGE SCALE GENOMIC DNA]</scope>
</reference>
<evidence type="ECO:0000256" key="3">
    <source>
        <dbReference type="ARBA" id="ARBA00022737"/>
    </source>
</evidence>